<gene>
    <name evidence="1" type="ORF">SAY86_030872</name>
</gene>
<name>A0AAN7MNY7_TRANT</name>
<organism evidence="1 2">
    <name type="scientific">Trapa natans</name>
    <name type="common">Water chestnut</name>
    <dbReference type="NCBI Taxonomy" id="22666"/>
    <lineage>
        <taxon>Eukaryota</taxon>
        <taxon>Viridiplantae</taxon>
        <taxon>Streptophyta</taxon>
        <taxon>Embryophyta</taxon>
        <taxon>Tracheophyta</taxon>
        <taxon>Spermatophyta</taxon>
        <taxon>Magnoliopsida</taxon>
        <taxon>eudicotyledons</taxon>
        <taxon>Gunneridae</taxon>
        <taxon>Pentapetalae</taxon>
        <taxon>rosids</taxon>
        <taxon>malvids</taxon>
        <taxon>Myrtales</taxon>
        <taxon>Lythraceae</taxon>
        <taxon>Trapa</taxon>
    </lineage>
</organism>
<dbReference type="InterPro" id="IPR036758">
    <property type="entry name" value="At5g01610-like"/>
</dbReference>
<sequence length="173" mass="19222">MDQILGKAGSYFFAQKANKEIAVVSNEINAVSNSIEGGTKWLVSKIKGKMQKPLPELLKEHDLPGGLFPGNNLTDYDFNDKTGLLTLELSNPWEVQYGDSSLLRFNTEVSGYLEKGKMTNVEGMKTKMVMMWVKVTLISAEGSDKVQFTAGMKKSRSREAYEALREGVAVDKF</sequence>
<dbReference type="InterPro" id="IPR007493">
    <property type="entry name" value="DUF538"/>
</dbReference>
<accession>A0AAN7MNY7</accession>
<dbReference type="SUPFAM" id="SSF141562">
    <property type="entry name" value="At5g01610-like"/>
    <property type="match status" value="1"/>
</dbReference>
<dbReference type="PANTHER" id="PTHR31676">
    <property type="entry name" value="T31J12.3 PROTEIN-RELATED"/>
    <property type="match status" value="1"/>
</dbReference>
<dbReference type="AlphaFoldDB" id="A0AAN7MNY7"/>
<reference evidence="1 2" key="1">
    <citation type="journal article" date="2023" name="Hortic Res">
        <title>Pangenome of water caltrop reveals structural variations and asymmetric subgenome divergence after allopolyploidization.</title>
        <authorList>
            <person name="Zhang X."/>
            <person name="Chen Y."/>
            <person name="Wang L."/>
            <person name="Yuan Y."/>
            <person name="Fang M."/>
            <person name="Shi L."/>
            <person name="Lu R."/>
            <person name="Comes H.P."/>
            <person name="Ma Y."/>
            <person name="Chen Y."/>
            <person name="Huang G."/>
            <person name="Zhou Y."/>
            <person name="Zheng Z."/>
            <person name="Qiu Y."/>
        </authorList>
    </citation>
    <scope>NUCLEOTIDE SEQUENCE [LARGE SCALE GENOMIC DNA]</scope>
    <source>
        <strain evidence="1">F231</strain>
    </source>
</reference>
<protein>
    <recommendedName>
        <fullName evidence="3">DUF538 family protein</fullName>
    </recommendedName>
</protein>
<dbReference type="Pfam" id="PF04398">
    <property type="entry name" value="DUF538"/>
    <property type="match status" value="1"/>
</dbReference>
<comment type="caution">
    <text evidence="1">The sequence shown here is derived from an EMBL/GenBank/DDBJ whole genome shotgun (WGS) entry which is preliminary data.</text>
</comment>
<evidence type="ECO:0000313" key="2">
    <source>
        <dbReference type="Proteomes" id="UP001346149"/>
    </source>
</evidence>
<evidence type="ECO:0000313" key="1">
    <source>
        <dbReference type="EMBL" id="KAK4798546.1"/>
    </source>
</evidence>
<dbReference type="PANTHER" id="PTHR31676:SF109">
    <property type="entry name" value="OS05G0346400 PROTEIN"/>
    <property type="match status" value="1"/>
</dbReference>
<keyword evidence="2" id="KW-1185">Reference proteome</keyword>
<proteinExistence type="predicted"/>
<dbReference type="Proteomes" id="UP001346149">
    <property type="component" value="Unassembled WGS sequence"/>
</dbReference>
<dbReference type="Gene3D" id="2.30.240.10">
    <property type="entry name" value="At5g01610-like"/>
    <property type="match status" value="1"/>
</dbReference>
<evidence type="ECO:0008006" key="3">
    <source>
        <dbReference type="Google" id="ProtNLM"/>
    </source>
</evidence>
<dbReference type="EMBL" id="JAXQNO010000005">
    <property type="protein sequence ID" value="KAK4798546.1"/>
    <property type="molecule type" value="Genomic_DNA"/>
</dbReference>